<dbReference type="EMBL" id="CP059322">
    <property type="protein sequence ID" value="QLQ36571.2"/>
    <property type="molecule type" value="Genomic_DNA"/>
</dbReference>
<dbReference type="RefSeq" id="WP_307755353.1">
    <property type="nucleotide sequence ID" value="NZ_CP059322.2"/>
</dbReference>
<keyword evidence="2" id="KW-1185">Reference proteome</keyword>
<evidence type="ECO:0000313" key="1">
    <source>
        <dbReference type="EMBL" id="QLQ36571.2"/>
    </source>
</evidence>
<gene>
    <name evidence="1" type="ORF">H1D33_25390</name>
</gene>
<name>A0A7L6B3Z4_9ACTN</name>
<dbReference type="AlphaFoldDB" id="A0A7L6B3Z4"/>
<accession>A0A7L6B3Z4</accession>
<dbReference type="Proteomes" id="UP000510844">
    <property type="component" value="Chromosome"/>
</dbReference>
<proteinExistence type="predicted"/>
<reference evidence="2" key="1">
    <citation type="submission" date="2020-07" db="EMBL/GenBank/DDBJ databases">
        <title>A new Micromonospora strain with potent antibiotic activity isolated from the microbiome of a mid-Atlantic deep-sea sponge.</title>
        <authorList>
            <person name="Back C.R."/>
            <person name="Stennett H.L."/>
            <person name="Williams S.E."/>
            <person name="Wang L."/>
            <person name="Ojeda Gomez J."/>
            <person name="Abdulle O.M."/>
            <person name="Duffy T."/>
            <person name="Hendry K.R."/>
            <person name="Powell D."/>
            <person name="Stach J.E."/>
            <person name="Essex-Lopresti A.E."/>
            <person name="Willis C.L."/>
            <person name="Curnow P."/>
            <person name="Race P.R."/>
        </authorList>
    </citation>
    <scope>NUCLEOTIDE SEQUENCE [LARGE SCALE GENOMIC DNA]</scope>
    <source>
        <strain evidence="2">28ISP2-46</strain>
    </source>
</reference>
<dbReference type="KEGG" id="mfeu:H1D33_25390"/>
<organism evidence="1 2">
    <name type="scientific">Micromonospora robiginosa</name>
    <dbReference type="NCBI Taxonomy" id="2749844"/>
    <lineage>
        <taxon>Bacteria</taxon>
        <taxon>Bacillati</taxon>
        <taxon>Actinomycetota</taxon>
        <taxon>Actinomycetes</taxon>
        <taxon>Micromonosporales</taxon>
        <taxon>Micromonosporaceae</taxon>
        <taxon>Micromonospora</taxon>
    </lineage>
</organism>
<evidence type="ECO:0000313" key="2">
    <source>
        <dbReference type="Proteomes" id="UP000510844"/>
    </source>
</evidence>
<sequence>MVVRARREDLVESGRWRGLLLDVTAAPARPGTLVEVTGGGRLQIRQGPTVVLLARLDAAHYHVDHRRLPGYRPVLPPVRSADARRIGGGRAEDRGVRWAYRFADLLTSAGAGPLYPSRWLVQPNAPNLRYVAAYGAVREAADVARRWSELLVDRDAGQLDWYIHGGSGLVLAMRPMSRADDARVKSYRKQVRAGLLPPILLWWVSSLDSYLLLDGHDRLAACLAEAVEPPLMTLTAVVDADEVRRRDAWEVRRHAETTGHIEREISQGTPGAADALVAERRRFAADLVAPRFNPKLTRAWMLPGGVPRWNRVAALTDPVWAADHR</sequence>
<protein>
    <submittedName>
        <fullName evidence="1">Uncharacterized protein</fullName>
    </submittedName>
</protein>
<reference evidence="1 2" key="2">
    <citation type="journal article" date="2021" name="Mar. Drugs">
        <title>A New Micromonospora Strain with Antibiotic Activity Isolated from the Microbiome of a Mid-Atlantic Deep-Sea Sponge.</title>
        <authorList>
            <person name="Back C.R."/>
            <person name="Stennett H.L."/>
            <person name="Williams S.E."/>
            <person name="Wang L."/>
            <person name="Ojeda Gomez J."/>
            <person name="Abdulle O.M."/>
            <person name="Duffy T."/>
            <person name="Neal C."/>
            <person name="Mantell J."/>
            <person name="Jepson M.A."/>
            <person name="Hendry K.R."/>
            <person name="Powell D."/>
            <person name="Stach J.E.M."/>
            <person name="Essex-Lopresti A.E."/>
            <person name="Willis C.L."/>
            <person name="Curnow P."/>
            <person name="Race P.R."/>
        </authorList>
    </citation>
    <scope>NUCLEOTIDE SEQUENCE [LARGE SCALE GENOMIC DNA]</scope>
    <source>
        <strain evidence="1 2">28ISP2-46</strain>
    </source>
</reference>